<dbReference type="Proteomes" id="UP000824533">
    <property type="component" value="Linkage Group LG02"/>
</dbReference>
<comment type="caution">
    <text evidence="1">The sequence shown here is derived from an EMBL/GenBank/DDBJ whole genome shotgun (WGS) entry which is preliminary data.</text>
</comment>
<proteinExistence type="predicted"/>
<dbReference type="EMBL" id="CM034388">
    <property type="protein sequence ID" value="KAJ0183015.1"/>
    <property type="molecule type" value="Genomic_DNA"/>
</dbReference>
<keyword evidence="2" id="KW-1185">Reference proteome</keyword>
<organism evidence="1 2">
    <name type="scientific">Dendrolimus kikuchii</name>
    <dbReference type="NCBI Taxonomy" id="765133"/>
    <lineage>
        <taxon>Eukaryota</taxon>
        <taxon>Metazoa</taxon>
        <taxon>Ecdysozoa</taxon>
        <taxon>Arthropoda</taxon>
        <taxon>Hexapoda</taxon>
        <taxon>Insecta</taxon>
        <taxon>Pterygota</taxon>
        <taxon>Neoptera</taxon>
        <taxon>Endopterygota</taxon>
        <taxon>Lepidoptera</taxon>
        <taxon>Glossata</taxon>
        <taxon>Ditrysia</taxon>
        <taxon>Bombycoidea</taxon>
        <taxon>Lasiocampidae</taxon>
        <taxon>Dendrolimus</taxon>
    </lineage>
</organism>
<sequence length="157" mass="18184">MKKNKLKSRSAFDSRPEVHTHTEESSTSSSNRPTIAQEHARPRIKTPQDLTFFLPHTSSTSDVTTSVSNTSLSSSISRFRIDFEELKCKMRIFGESLNLCKCIADDFRNKLSFMERRLQNLERRHHIWRSESNYSAIIQKNKWLSSKTIGAAKVSRY</sequence>
<evidence type="ECO:0000313" key="1">
    <source>
        <dbReference type="EMBL" id="KAJ0183015.1"/>
    </source>
</evidence>
<reference evidence="1 2" key="1">
    <citation type="journal article" date="2021" name="Front. Genet.">
        <title>Chromosome-Level Genome Assembly Reveals Significant Gene Expansion in the Toll and IMD Signaling Pathways of Dendrolimus kikuchii.</title>
        <authorList>
            <person name="Zhou J."/>
            <person name="Wu P."/>
            <person name="Xiong Z."/>
            <person name="Liu N."/>
            <person name="Zhao N."/>
            <person name="Ji M."/>
            <person name="Qiu Y."/>
            <person name="Yang B."/>
        </authorList>
    </citation>
    <scope>NUCLEOTIDE SEQUENCE [LARGE SCALE GENOMIC DNA]</scope>
    <source>
        <strain evidence="1">Ann1</strain>
    </source>
</reference>
<gene>
    <name evidence="1" type="ORF">K1T71_000991</name>
</gene>
<accession>A0ACC1DGH9</accession>
<name>A0ACC1DGH9_9NEOP</name>
<protein>
    <submittedName>
        <fullName evidence="1">Uncharacterized protein</fullName>
    </submittedName>
</protein>
<evidence type="ECO:0000313" key="2">
    <source>
        <dbReference type="Proteomes" id="UP000824533"/>
    </source>
</evidence>